<keyword evidence="4" id="KW-1185">Reference proteome</keyword>
<feature type="binding site" evidence="2">
    <location>
        <position position="350"/>
    </location>
    <ligand>
        <name>FAD</name>
        <dbReference type="ChEBI" id="CHEBI:57692"/>
    </ligand>
</feature>
<organism evidence="3 4">
    <name type="scientific">Halioglobus maricola</name>
    <dbReference type="NCBI Taxonomy" id="2601894"/>
    <lineage>
        <taxon>Bacteria</taxon>
        <taxon>Pseudomonadati</taxon>
        <taxon>Pseudomonadota</taxon>
        <taxon>Gammaproteobacteria</taxon>
        <taxon>Cellvibrionales</taxon>
        <taxon>Halieaceae</taxon>
        <taxon>Halioglobus</taxon>
    </lineage>
</organism>
<feature type="binding site" evidence="2">
    <location>
        <position position="337"/>
    </location>
    <ligand>
        <name>FAD</name>
        <dbReference type="ChEBI" id="CHEBI:57692"/>
    </ligand>
</feature>
<feature type="binding site" evidence="2">
    <location>
        <position position="80"/>
    </location>
    <ligand>
        <name>7-chloro-L-tryptophan</name>
        <dbReference type="ChEBI" id="CHEBI:58713"/>
    </ligand>
</feature>
<protein>
    <submittedName>
        <fullName evidence="3">Tryptophan 7-halogenase</fullName>
    </submittedName>
</protein>
<evidence type="ECO:0000256" key="2">
    <source>
        <dbReference type="PIRSR" id="PIRSR011396-2"/>
    </source>
</evidence>
<dbReference type="GO" id="GO:0000166">
    <property type="term" value="F:nucleotide binding"/>
    <property type="evidence" value="ECO:0007669"/>
    <property type="project" value="UniProtKB-KW"/>
</dbReference>
<dbReference type="Gene3D" id="3.50.50.60">
    <property type="entry name" value="FAD/NAD(P)-binding domain"/>
    <property type="match status" value="1"/>
</dbReference>
<evidence type="ECO:0000313" key="4">
    <source>
        <dbReference type="Proteomes" id="UP000326287"/>
    </source>
</evidence>
<keyword evidence="2" id="KW-0274">FAD</keyword>
<dbReference type="InterPro" id="IPR036188">
    <property type="entry name" value="FAD/NAD-bd_sf"/>
</dbReference>
<dbReference type="Proteomes" id="UP000326287">
    <property type="component" value="Chromosome"/>
</dbReference>
<dbReference type="GO" id="GO:0004497">
    <property type="term" value="F:monooxygenase activity"/>
    <property type="evidence" value="ECO:0007669"/>
    <property type="project" value="InterPro"/>
</dbReference>
<sequence length="501" mass="56187">MQQGPIEQLVIVGGGTAGWMAAANLAEHFKHSGLSITLVESSQIGTIGVGEATIPSIRRFYGALGLKDEDVLRRTNGTCKLAIRFDGWSKPGDAFYHPFGLYGQDVRQVGFHHYWLKMHRAGKAGPISDYSLGVALADGGKFTRPSPRPPSPLSVFDWALHFDASLFAKVMKESALANGVKAIDAKIESVELNAETGFIDSLALDTGAKLEGELFIDCSGFRGLLIEGALETGYESWSEWLHCDRAVAMQSELDDTQQLVPYTRSIAHKAGWQWKIPLTNRQGNGYVFSSAHISDDEALATLRDNVKGSQRTEPNFIPFVPGRRRRAWNRNCIAVGLSSGFLEPLESTSIALIETAIDKIKLLFPDKSFRPGVIDEFNEMTALEYERVRDFIILHYKLNGRHGEPFWDQCREMEVPDTLARKMQLFKERGHLVKYRWEIFQNASWLAMYNGLNYLPDGYDPAVDHFDIAYLEKAFFEMKKSLDEGVAATPRHEDFLQEIGR</sequence>
<gene>
    <name evidence="3" type="ORF">EY643_17655</name>
</gene>
<dbReference type="PANTHER" id="PTHR43747:SF4">
    <property type="entry name" value="FLAVIN-DEPENDENT TRYPTOPHAN HALOGENASE"/>
    <property type="match status" value="1"/>
</dbReference>
<dbReference type="PIRSF" id="PIRSF011396">
    <property type="entry name" value="Trp_halogenase"/>
    <property type="match status" value="1"/>
</dbReference>
<proteinExistence type="predicted"/>
<dbReference type="PANTHER" id="PTHR43747">
    <property type="entry name" value="FAD-BINDING PROTEIN"/>
    <property type="match status" value="1"/>
</dbReference>
<dbReference type="InterPro" id="IPR006905">
    <property type="entry name" value="Flavin_halogenase"/>
</dbReference>
<accession>A0A5P9NNE1</accession>
<keyword evidence="2" id="KW-0285">Flavoprotein</keyword>
<dbReference type="OrthoDB" id="6278312at2"/>
<dbReference type="SUPFAM" id="SSF51905">
    <property type="entry name" value="FAD/NAD(P)-binding domain"/>
    <property type="match status" value="1"/>
</dbReference>
<dbReference type="RefSeq" id="WP_153240485.1">
    <property type="nucleotide sequence ID" value="NZ_CP036422.1"/>
</dbReference>
<name>A0A5P9NNE1_9GAMM</name>
<dbReference type="KEGG" id="halc:EY643_17655"/>
<feature type="binding site" evidence="2">
    <location>
        <position position="346"/>
    </location>
    <ligand>
        <name>L-tryptophan</name>
        <dbReference type="ChEBI" id="CHEBI:57912"/>
    </ligand>
</feature>
<dbReference type="InterPro" id="IPR050816">
    <property type="entry name" value="Flavin-dep_Halogenase_NPB"/>
</dbReference>
<evidence type="ECO:0000313" key="3">
    <source>
        <dbReference type="EMBL" id="QFU77340.1"/>
    </source>
</evidence>
<dbReference type="InterPro" id="IPR033856">
    <property type="entry name" value="Trp_halogen"/>
</dbReference>
<dbReference type="AlphaFoldDB" id="A0A5P9NNE1"/>
<reference evidence="3 4" key="1">
    <citation type="submission" date="2019-02" db="EMBL/GenBank/DDBJ databases">
        <authorList>
            <person name="Li S.-H."/>
        </authorList>
    </citation>
    <scope>NUCLEOTIDE SEQUENCE [LARGE SCALE GENOMIC DNA]</scope>
    <source>
        <strain evidence="3 4">IMCC14385</strain>
    </source>
</reference>
<evidence type="ECO:0000256" key="1">
    <source>
        <dbReference type="PIRSR" id="PIRSR011396-1"/>
    </source>
</evidence>
<feature type="active site" evidence="1">
    <location>
        <position position="80"/>
    </location>
</feature>
<feature type="binding site" evidence="2">
    <location>
        <begin position="14"/>
        <end position="17"/>
    </location>
    <ligand>
        <name>FAD</name>
        <dbReference type="ChEBI" id="CHEBI:57692"/>
    </ligand>
</feature>
<dbReference type="EMBL" id="CP036422">
    <property type="protein sequence ID" value="QFU77340.1"/>
    <property type="molecule type" value="Genomic_DNA"/>
</dbReference>
<keyword evidence="2" id="KW-0547">Nucleotide-binding</keyword>
<dbReference type="Pfam" id="PF04820">
    <property type="entry name" value="Trp_halogenase"/>
    <property type="match status" value="1"/>
</dbReference>